<organism evidence="11 12">
    <name type="scientific">Coemansia spiralis</name>
    <dbReference type="NCBI Taxonomy" id="417178"/>
    <lineage>
        <taxon>Eukaryota</taxon>
        <taxon>Fungi</taxon>
        <taxon>Fungi incertae sedis</taxon>
        <taxon>Zoopagomycota</taxon>
        <taxon>Kickxellomycotina</taxon>
        <taxon>Kickxellomycetes</taxon>
        <taxon>Kickxellales</taxon>
        <taxon>Kickxellaceae</taxon>
        <taxon>Coemansia</taxon>
    </lineage>
</organism>
<dbReference type="InterPro" id="IPR003593">
    <property type="entry name" value="AAA+_ATPase"/>
</dbReference>
<evidence type="ECO:0000256" key="1">
    <source>
        <dbReference type="ARBA" id="ARBA00004370"/>
    </source>
</evidence>
<feature type="transmembrane region" description="Helical" evidence="8">
    <location>
        <begin position="839"/>
        <end position="855"/>
    </location>
</feature>
<dbReference type="AlphaFoldDB" id="A0A9W8L1G3"/>
<keyword evidence="3 8" id="KW-0812">Transmembrane</keyword>
<dbReference type="PROSITE" id="PS00211">
    <property type="entry name" value="ABC_TRANSPORTER_1"/>
    <property type="match status" value="1"/>
</dbReference>
<dbReference type="InterPro" id="IPR027417">
    <property type="entry name" value="P-loop_NTPase"/>
</dbReference>
<accession>A0A9W8L1G3</accession>
<comment type="caution">
    <text evidence="11">The sequence shown here is derived from an EMBL/GenBank/DDBJ whole genome shotgun (WGS) entry which is preliminary data.</text>
</comment>
<evidence type="ECO:0000256" key="2">
    <source>
        <dbReference type="ARBA" id="ARBA00022448"/>
    </source>
</evidence>
<reference evidence="11" key="1">
    <citation type="submission" date="2022-07" db="EMBL/GenBank/DDBJ databases">
        <title>Phylogenomic reconstructions and comparative analyses of Kickxellomycotina fungi.</title>
        <authorList>
            <person name="Reynolds N.K."/>
            <person name="Stajich J.E."/>
            <person name="Barry K."/>
            <person name="Grigoriev I.V."/>
            <person name="Crous P."/>
            <person name="Smith M.E."/>
        </authorList>
    </citation>
    <scope>NUCLEOTIDE SEQUENCE</scope>
    <source>
        <strain evidence="11">CBS 109367</strain>
    </source>
</reference>
<dbReference type="GO" id="GO:0016020">
    <property type="term" value="C:membrane"/>
    <property type="evidence" value="ECO:0007669"/>
    <property type="project" value="UniProtKB-SubCell"/>
</dbReference>
<dbReference type="GO" id="GO:0016887">
    <property type="term" value="F:ATP hydrolysis activity"/>
    <property type="evidence" value="ECO:0007669"/>
    <property type="project" value="InterPro"/>
</dbReference>
<protein>
    <recommendedName>
        <fullName evidence="13">P-loop containing nucleoside triphosphate hydrolase protein</fullName>
    </recommendedName>
</protein>
<dbReference type="EMBL" id="JANBTX010000343">
    <property type="protein sequence ID" value="KAJ2682941.1"/>
    <property type="molecule type" value="Genomic_DNA"/>
</dbReference>
<evidence type="ECO:0000313" key="12">
    <source>
        <dbReference type="Proteomes" id="UP001151516"/>
    </source>
</evidence>
<dbReference type="Pfam" id="PF00005">
    <property type="entry name" value="ABC_tran"/>
    <property type="match status" value="2"/>
</dbReference>
<dbReference type="InterPro" id="IPR011527">
    <property type="entry name" value="ABC1_TM_dom"/>
</dbReference>
<dbReference type="InterPro" id="IPR017871">
    <property type="entry name" value="ABC_transporter-like_CS"/>
</dbReference>
<feature type="domain" description="ABC transporter" evidence="9">
    <location>
        <begin position="1018"/>
        <end position="1241"/>
    </location>
</feature>
<dbReference type="GO" id="GO:0005524">
    <property type="term" value="F:ATP binding"/>
    <property type="evidence" value="ECO:0007669"/>
    <property type="project" value="UniProtKB-KW"/>
</dbReference>
<dbReference type="SUPFAM" id="SSF52540">
    <property type="entry name" value="P-loop containing nucleoside triphosphate hydrolases"/>
    <property type="match status" value="2"/>
</dbReference>
<evidence type="ECO:0000256" key="7">
    <source>
        <dbReference type="ARBA" id="ARBA00023136"/>
    </source>
</evidence>
<dbReference type="InterPro" id="IPR050173">
    <property type="entry name" value="ABC_transporter_C-like"/>
</dbReference>
<evidence type="ECO:0000256" key="4">
    <source>
        <dbReference type="ARBA" id="ARBA00022741"/>
    </source>
</evidence>
<feature type="transmembrane region" description="Helical" evidence="8">
    <location>
        <begin position="930"/>
        <end position="951"/>
    </location>
</feature>
<feature type="domain" description="ABC transporter" evidence="9">
    <location>
        <begin position="417"/>
        <end position="640"/>
    </location>
</feature>
<feature type="non-terminal residue" evidence="11">
    <location>
        <position position="1"/>
    </location>
</feature>
<dbReference type="InterPro" id="IPR003439">
    <property type="entry name" value="ABC_transporter-like_ATP-bd"/>
</dbReference>
<dbReference type="CDD" id="cd03250">
    <property type="entry name" value="ABCC_MRP_domain1"/>
    <property type="match status" value="1"/>
</dbReference>
<dbReference type="CDD" id="cd03244">
    <property type="entry name" value="ABCC_MRP_domain2"/>
    <property type="match status" value="1"/>
</dbReference>
<sequence length="1244" mass="136499">LRAAILTRVPTRLTLAAITVIILCDIPVGFHIIADVWLLSQHQCTIPLGSWLSRLTYHWVLGSLRSKTKVVEVPESLDPQWLPRFTGYWHRHSANKHPLARALMGAFAGDLLLCSGLRLLVYINDITLPILVARMLSELHLGSFTTSNALVALAWYGGFSVWATIVEQNQIDYRDRVKLKIRLTLTAAIHQTALRKRTEADAYSCGIRETQLLATHLVGLTGCVWLPVRVAGGLYVFYRQVGWAVIPGIALTLAYLPLRKHLVRRSTRARSLAAEASSQRVQKLTQLVENIVPLRLLGWDRLLARGVQSVREAEELPHTTDANVGASLLAFARSVCRSGGPLASLFLYSAYSLASAGGRVTAEGVYLVQAILRELFPLLIDVPHAFDSWWAAQRPYHQIEELLSESPTLSHPTSTAIRIANGSFTWSPSEPVLSIPELCVEQGRLIAVVGRVGAGKSSLLLALIGEMRQTGGQFLSNHSHGYVSQVPWLMSTTIRENILFGRPLDDAWYATVIDLCELTHDLSQMPLGDRSLVGNNGMALSGGQRMRVALARAIYARPAVLLLDDILASVDSHVGKRLVDRILSPGGVLPKTTRIVVTQSPSVLAIADGVCVVSHGHVSSPRPAAELLSDMDFFGALSATLPTPMEGVPLATPPNSGSLRPAVLDKPPEPPIASKQQATSQWQQYLVPVRYMWRICGGPVIALHCAAVALQCIASRNAQLWLAKPIPLTHDSTWQPTLSHFAISAVWWAADVTLELGGQYCTEVIWRKLMFIKSHSELLQSVINAPLSFFQRPLGRILSLFTESQSDVDTRMPQRLANLSAFTVKLAFESWIIMEFHPILILSLLVVIAIMRFIVTVSRDPLAGYLAAQAEVLPMIDEEYQDSITGAQTIRAFGAHDYAKERLGSRLSAYAQAQRAGDCVETWIDMTMSLLRCVVTSIAFATALVSAANGVAIDPTFMALVYWSITFLLARIQHLVRHSHALFSSLERAGRFIEFTKLDSESHKPGDIPVQWPAAGKIEFRGVSARYGKEWVLDRMSFSIRAGQHVGVVGRTGAGKTSIVMALLGLLPHDSGSIVIDGIDTTTVPLNILRERLAVVPQSVAILNGSLRFNIDPRSQYTDTQIKSALDMVGLPQASLDDTGLSAWSLGQRQLLCVARAILKQSKILVLDEATSSIDLQANLHLHKTIRERHAQSTVITIAHRLETVYHCDHIMVIDNGRVLEQGPPALLLSDPGSRFAQMAADSR</sequence>
<keyword evidence="5" id="KW-0067">ATP-binding</keyword>
<evidence type="ECO:0000256" key="5">
    <source>
        <dbReference type="ARBA" id="ARBA00022840"/>
    </source>
</evidence>
<dbReference type="GO" id="GO:0140359">
    <property type="term" value="F:ABC-type transporter activity"/>
    <property type="evidence" value="ECO:0007669"/>
    <property type="project" value="InterPro"/>
</dbReference>
<proteinExistence type="predicted"/>
<keyword evidence="4" id="KW-0547">Nucleotide-binding</keyword>
<dbReference type="Gene3D" id="1.20.1560.10">
    <property type="entry name" value="ABC transporter type 1, transmembrane domain"/>
    <property type="match status" value="2"/>
</dbReference>
<keyword evidence="12" id="KW-1185">Reference proteome</keyword>
<dbReference type="PANTHER" id="PTHR24223">
    <property type="entry name" value="ATP-BINDING CASSETTE SUB-FAMILY C"/>
    <property type="match status" value="1"/>
</dbReference>
<gene>
    <name evidence="11" type="ORF">IWW39_005765</name>
</gene>
<dbReference type="Pfam" id="PF00664">
    <property type="entry name" value="ABC_membrane"/>
    <property type="match status" value="1"/>
</dbReference>
<dbReference type="OrthoDB" id="6500128at2759"/>
<keyword evidence="2" id="KW-0813">Transport</keyword>
<dbReference type="Proteomes" id="UP001151516">
    <property type="component" value="Unassembled WGS sequence"/>
</dbReference>
<feature type="transmembrane region" description="Helical" evidence="8">
    <location>
        <begin position="143"/>
        <end position="166"/>
    </location>
</feature>
<dbReference type="InterPro" id="IPR036640">
    <property type="entry name" value="ABC1_TM_sf"/>
</dbReference>
<feature type="transmembrane region" description="Helical" evidence="8">
    <location>
        <begin position="15"/>
        <end position="38"/>
    </location>
</feature>
<dbReference type="PROSITE" id="PS50929">
    <property type="entry name" value="ABC_TM1F"/>
    <property type="match status" value="1"/>
</dbReference>
<dbReference type="SMART" id="SM00382">
    <property type="entry name" value="AAA"/>
    <property type="match status" value="2"/>
</dbReference>
<evidence type="ECO:0000313" key="11">
    <source>
        <dbReference type="EMBL" id="KAJ2682941.1"/>
    </source>
</evidence>
<dbReference type="Gene3D" id="3.40.50.300">
    <property type="entry name" value="P-loop containing nucleotide triphosphate hydrolases"/>
    <property type="match status" value="2"/>
</dbReference>
<keyword evidence="7 8" id="KW-0472">Membrane</keyword>
<evidence type="ECO:0000259" key="9">
    <source>
        <dbReference type="PROSITE" id="PS50893"/>
    </source>
</evidence>
<evidence type="ECO:0000256" key="8">
    <source>
        <dbReference type="SAM" id="Phobius"/>
    </source>
</evidence>
<keyword evidence="6 8" id="KW-1133">Transmembrane helix</keyword>
<comment type="subcellular location">
    <subcellularLocation>
        <location evidence="1">Membrane</location>
    </subcellularLocation>
</comment>
<evidence type="ECO:0000256" key="3">
    <source>
        <dbReference type="ARBA" id="ARBA00022692"/>
    </source>
</evidence>
<evidence type="ECO:0000256" key="6">
    <source>
        <dbReference type="ARBA" id="ARBA00022989"/>
    </source>
</evidence>
<evidence type="ECO:0008006" key="13">
    <source>
        <dbReference type="Google" id="ProtNLM"/>
    </source>
</evidence>
<dbReference type="SUPFAM" id="SSF90123">
    <property type="entry name" value="ABC transporter transmembrane region"/>
    <property type="match status" value="2"/>
</dbReference>
<feature type="transmembrane region" description="Helical" evidence="8">
    <location>
        <begin position="241"/>
        <end position="258"/>
    </location>
</feature>
<dbReference type="PROSITE" id="PS50893">
    <property type="entry name" value="ABC_TRANSPORTER_2"/>
    <property type="match status" value="2"/>
</dbReference>
<evidence type="ECO:0000259" key="10">
    <source>
        <dbReference type="PROSITE" id="PS50929"/>
    </source>
</evidence>
<dbReference type="FunFam" id="3.40.50.300:FF:000630">
    <property type="entry name" value="ATP-binding cassette (ABC) transporter, putative"/>
    <property type="match status" value="1"/>
</dbReference>
<name>A0A9W8L1G3_9FUNG</name>
<feature type="domain" description="ABC transmembrane type-1" evidence="10">
    <location>
        <begin position="775"/>
        <end position="984"/>
    </location>
</feature>